<proteinExistence type="inferred from homology"/>
<comment type="similarity">
    <text evidence="1">Belongs to the CcdB toxin family.</text>
</comment>
<dbReference type="AlphaFoldDB" id="A0AAC9FHG4"/>
<dbReference type="RefSeq" id="WP_054732728.1">
    <property type="nucleotide sequence ID" value="NZ_CP009429.1"/>
</dbReference>
<reference evidence="9" key="1">
    <citation type="submission" date="2015-11" db="EMBL/GenBank/DDBJ databases">
        <title>Complete genome sequence of a polyethylene-glycol degrader Sphingopyxis macrogoltabida 203N (NBRC 111659).</title>
        <authorList>
            <person name="Yoshiyuki O."/>
            <person name="Shouta N."/>
            <person name="Nagata Y."/>
            <person name="Numata M."/>
            <person name="Tsuchikane K."/>
            <person name="Hosoyama A."/>
            <person name="Yamazoe A."/>
            <person name="Tsuda M."/>
            <person name="Fujita N."/>
            <person name="Kawai F."/>
        </authorList>
    </citation>
    <scope>NUCLEOTIDE SEQUENCE [LARGE SCALE GENOMIC DNA]</scope>
    <source>
        <strain evidence="9">203N</strain>
    </source>
</reference>
<evidence type="ECO:0000256" key="1">
    <source>
        <dbReference type="ARBA" id="ARBA00005230"/>
    </source>
</evidence>
<name>A0AAC9FHG4_SPHMC</name>
<evidence type="ECO:0000256" key="5">
    <source>
        <dbReference type="ARBA" id="ARBA00023163"/>
    </source>
</evidence>
<keyword evidence="9" id="KW-1185">Reference proteome</keyword>
<evidence type="ECO:0000313" key="9">
    <source>
        <dbReference type="Proteomes" id="UP000076088"/>
    </source>
</evidence>
<dbReference type="Gene3D" id="2.30.30.110">
    <property type="match status" value="1"/>
</dbReference>
<dbReference type="InterPro" id="IPR002712">
    <property type="entry name" value="CcdB"/>
</dbReference>
<keyword evidence="3" id="KW-0678">Repressor</keyword>
<dbReference type="GO" id="GO:0006276">
    <property type="term" value="P:plasmid maintenance"/>
    <property type="evidence" value="ECO:0007669"/>
    <property type="project" value="InterPro"/>
</dbReference>
<organism evidence="8 9">
    <name type="scientific">Sphingopyxis macrogoltabida</name>
    <name type="common">Sphingomonas macrogoltabidus</name>
    <dbReference type="NCBI Taxonomy" id="33050"/>
    <lineage>
        <taxon>Bacteria</taxon>
        <taxon>Pseudomonadati</taxon>
        <taxon>Pseudomonadota</taxon>
        <taxon>Alphaproteobacteria</taxon>
        <taxon>Sphingomonadales</taxon>
        <taxon>Sphingomonadaceae</taxon>
        <taxon>Sphingopyxis</taxon>
    </lineage>
</organism>
<keyword evidence="4" id="KW-0805">Transcription regulation</keyword>
<evidence type="ECO:0000256" key="4">
    <source>
        <dbReference type="ARBA" id="ARBA00023015"/>
    </source>
</evidence>
<dbReference type="Proteomes" id="UP000076088">
    <property type="component" value="Chromosome"/>
</dbReference>
<accession>A0AAC9FHG4</accession>
<evidence type="ECO:0000313" key="8">
    <source>
        <dbReference type="EMBL" id="AMU92490.1"/>
    </source>
</evidence>
<dbReference type="EMBL" id="CP013344">
    <property type="protein sequence ID" value="AMU92490.1"/>
    <property type="molecule type" value="Genomic_DNA"/>
</dbReference>
<sequence>MPQFDVHRSRAGTELLLDCQSDLLGHFETRFVIPLVPTQTAQKLTRLHPVFEIEGRHHIMATQLASAVDTRELGQRVASLAESRYDILNAVDMLLTGV</sequence>
<reference evidence="8 9" key="2">
    <citation type="journal article" date="2016" name="Genome Announc.">
        <title>Complete Genome Sequence of Sphingopyxis macrogoltabida Strain 203N (NBRC 111659), a Polyethylene Glycol Degrader.</title>
        <authorList>
            <person name="Ohtsubo Y."/>
            <person name="Nonoyama S."/>
            <person name="Nagata Y."/>
            <person name="Numata M."/>
            <person name="Tsuchikane K."/>
            <person name="Hosoyama A."/>
            <person name="Yamazoe A."/>
            <person name="Tsuda M."/>
            <person name="Fujita N."/>
            <person name="Kawai F."/>
        </authorList>
    </citation>
    <scope>NUCLEOTIDE SEQUENCE [LARGE SCALE GENOMIC DNA]</scope>
    <source>
        <strain evidence="8 9">203N</strain>
    </source>
</reference>
<evidence type="ECO:0000256" key="2">
    <source>
        <dbReference type="ARBA" id="ARBA00015075"/>
    </source>
</evidence>
<dbReference type="Pfam" id="PF01845">
    <property type="entry name" value="CcdB"/>
    <property type="match status" value="1"/>
</dbReference>
<dbReference type="GO" id="GO:0008657">
    <property type="term" value="F:DNA topoisomerase type II (double strand cut, ATP-hydrolyzing) inhibitor activity"/>
    <property type="evidence" value="ECO:0007669"/>
    <property type="project" value="InterPro"/>
</dbReference>
<evidence type="ECO:0000256" key="7">
    <source>
        <dbReference type="ARBA" id="ARBA00033135"/>
    </source>
</evidence>
<gene>
    <name evidence="8" type="ORF">ATM17_26085</name>
</gene>
<keyword evidence="5" id="KW-0804">Transcription</keyword>
<protein>
    <recommendedName>
        <fullName evidence="2">Toxin CcdB</fullName>
    </recommendedName>
    <alternativeName>
        <fullName evidence="7">Cytotoxic protein CcdB</fullName>
    </alternativeName>
    <alternativeName>
        <fullName evidence="6">Protein LetD</fullName>
    </alternativeName>
</protein>
<dbReference type="KEGG" id="smaz:LH19_25520"/>
<dbReference type="InterPro" id="IPR011067">
    <property type="entry name" value="Plasmid_toxin/cell-grow_inhib"/>
</dbReference>
<evidence type="ECO:0000256" key="3">
    <source>
        <dbReference type="ARBA" id="ARBA00022491"/>
    </source>
</evidence>
<evidence type="ECO:0000256" key="6">
    <source>
        <dbReference type="ARBA" id="ARBA00029628"/>
    </source>
</evidence>
<dbReference type="SUPFAM" id="SSF50118">
    <property type="entry name" value="Cell growth inhibitor/plasmid maintenance toxic component"/>
    <property type="match status" value="1"/>
</dbReference>